<comment type="caution">
    <text evidence="1">The sequence shown here is derived from an EMBL/GenBank/DDBJ whole genome shotgun (WGS) entry which is preliminary data.</text>
</comment>
<gene>
    <name evidence="1" type="ORF">CDAR_480481</name>
</gene>
<accession>A0AAV4V0W6</accession>
<keyword evidence="2" id="KW-1185">Reference proteome</keyword>
<protein>
    <submittedName>
        <fullName evidence="1">Uncharacterized protein</fullName>
    </submittedName>
</protein>
<sequence>MSDGTFLESSANEIFKVSEPGSGTAVAPCRAEIKIPFSKGAERECWEFHNIVLTRISDSQTVMRYFLIPALPFNTVALRTTDLVQYSVSWYKPFVSYSDILGCLQFTAVNALNLISGSQTVTQYKHMFSYSVILLCLPFNTVTLRTTV</sequence>
<reference evidence="1 2" key="1">
    <citation type="submission" date="2021-06" db="EMBL/GenBank/DDBJ databases">
        <title>Caerostris darwini draft genome.</title>
        <authorList>
            <person name="Kono N."/>
            <person name="Arakawa K."/>
        </authorList>
    </citation>
    <scope>NUCLEOTIDE SEQUENCE [LARGE SCALE GENOMIC DNA]</scope>
</reference>
<evidence type="ECO:0000313" key="2">
    <source>
        <dbReference type="Proteomes" id="UP001054837"/>
    </source>
</evidence>
<name>A0AAV4V0W6_9ARAC</name>
<evidence type="ECO:0000313" key="1">
    <source>
        <dbReference type="EMBL" id="GIY63688.1"/>
    </source>
</evidence>
<dbReference type="AlphaFoldDB" id="A0AAV4V0W6"/>
<dbReference type="Proteomes" id="UP001054837">
    <property type="component" value="Unassembled WGS sequence"/>
</dbReference>
<proteinExistence type="predicted"/>
<dbReference type="EMBL" id="BPLQ01012203">
    <property type="protein sequence ID" value="GIY63688.1"/>
    <property type="molecule type" value="Genomic_DNA"/>
</dbReference>
<organism evidence="1 2">
    <name type="scientific">Caerostris darwini</name>
    <dbReference type="NCBI Taxonomy" id="1538125"/>
    <lineage>
        <taxon>Eukaryota</taxon>
        <taxon>Metazoa</taxon>
        <taxon>Ecdysozoa</taxon>
        <taxon>Arthropoda</taxon>
        <taxon>Chelicerata</taxon>
        <taxon>Arachnida</taxon>
        <taxon>Araneae</taxon>
        <taxon>Araneomorphae</taxon>
        <taxon>Entelegynae</taxon>
        <taxon>Araneoidea</taxon>
        <taxon>Araneidae</taxon>
        <taxon>Caerostris</taxon>
    </lineage>
</organism>